<comment type="similarity">
    <text evidence="1">Belongs to the importin alpha family.</text>
</comment>
<dbReference type="GO" id="GO:0015031">
    <property type="term" value="P:protein transport"/>
    <property type="evidence" value="ECO:0007669"/>
    <property type="project" value="UniProtKB-KW"/>
</dbReference>
<dbReference type="InterPro" id="IPR011105">
    <property type="entry name" value="Cell_wall_hydrolase_SleB"/>
</dbReference>
<dbReference type="WBParaSite" id="Hba_05422">
    <property type="protein sequence ID" value="Hba_05422"/>
    <property type="gene ID" value="Hba_05422"/>
</dbReference>
<dbReference type="InterPro" id="IPR016024">
    <property type="entry name" value="ARM-type_fold"/>
</dbReference>
<evidence type="ECO:0000259" key="5">
    <source>
        <dbReference type="Pfam" id="PF07486"/>
    </source>
</evidence>
<feature type="compositionally biased region" description="Basic and acidic residues" evidence="4">
    <location>
        <begin position="1"/>
        <end position="10"/>
    </location>
</feature>
<name>A0A1I7WKD1_HETBA</name>
<dbReference type="InterPro" id="IPR000225">
    <property type="entry name" value="Armadillo"/>
</dbReference>
<sequence length="280" mass="31700">MSLHGEDHLRRSPRRDRTRPNSGGDVVLKKYQFEYWTDKDDIPIHEPQAYAKALELAKKVINGKVEDPTKGADHYNNPDKEALIMKLSLAPVCHTKSRLIKVANGHFVPVPTARMTNEEIVMRTCFEALRRTLSKSKNPPVDEVIKSGLLTALVQALSVEDEKYRNFKECNGVEALMNLVNRLDSLEVSFARTLAWAFSNMCRHKNPHAPLQVLSVLSKGLAKLVAHSDYPDKQVRQDACWAVSYLTDGPDEQIMLAKTSGIFTFFLMEHRPSLYSLINN</sequence>
<evidence type="ECO:0000256" key="4">
    <source>
        <dbReference type="SAM" id="MobiDB-lite"/>
    </source>
</evidence>
<dbReference type="Proteomes" id="UP000095283">
    <property type="component" value="Unplaced"/>
</dbReference>
<keyword evidence="6" id="KW-1185">Reference proteome</keyword>
<dbReference type="SUPFAM" id="SSF48371">
    <property type="entry name" value="ARM repeat"/>
    <property type="match status" value="1"/>
</dbReference>
<dbReference type="Pfam" id="PF07486">
    <property type="entry name" value="Hydrolase_2"/>
    <property type="match status" value="1"/>
</dbReference>
<keyword evidence="2" id="KW-0813">Transport</keyword>
<accession>A0A1I7WKD1</accession>
<feature type="domain" description="Cell wall hydrolase SleB" evidence="5">
    <location>
        <begin position="17"/>
        <end position="82"/>
    </location>
</feature>
<evidence type="ECO:0000256" key="1">
    <source>
        <dbReference type="ARBA" id="ARBA00010394"/>
    </source>
</evidence>
<keyword evidence="3" id="KW-0653">Protein transport</keyword>
<evidence type="ECO:0000313" key="6">
    <source>
        <dbReference type="Proteomes" id="UP000095283"/>
    </source>
</evidence>
<protein>
    <submittedName>
        <fullName evidence="7">Hydrolase_2 domain-containing protein</fullName>
    </submittedName>
</protein>
<dbReference type="PANTHER" id="PTHR23316">
    <property type="entry name" value="IMPORTIN ALPHA"/>
    <property type="match status" value="1"/>
</dbReference>
<evidence type="ECO:0000313" key="7">
    <source>
        <dbReference type="WBParaSite" id="Hba_05422"/>
    </source>
</evidence>
<dbReference type="SMART" id="SM00185">
    <property type="entry name" value="ARM"/>
    <property type="match status" value="2"/>
</dbReference>
<dbReference type="InterPro" id="IPR011989">
    <property type="entry name" value="ARM-like"/>
</dbReference>
<dbReference type="GO" id="GO:0016787">
    <property type="term" value="F:hydrolase activity"/>
    <property type="evidence" value="ECO:0007669"/>
    <property type="project" value="InterPro"/>
</dbReference>
<evidence type="ECO:0000256" key="2">
    <source>
        <dbReference type="ARBA" id="ARBA00022448"/>
    </source>
</evidence>
<organism evidence="6 7">
    <name type="scientific">Heterorhabditis bacteriophora</name>
    <name type="common">Entomopathogenic nematode worm</name>
    <dbReference type="NCBI Taxonomy" id="37862"/>
    <lineage>
        <taxon>Eukaryota</taxon>
        <taxon>Metazoa</taxon>
        <taxon>Ecdysozoa</taxon>
        <taxon>Nematoda</taxon>
        <taxon>Chromadorea</taxon>
        <taxon>Rhabditida</taxon>
        <taxon>Rhabditina</taxon>
        <taxon>Rhabditomorpha</taxon>
        <taxon>Strongyloidea</taxon>
        <taxon>Heterorhabditidae</taxon>
        <taxon>Heterorhabditis</taxon>
    </lineage>
</organism>
<dbReference type="Gene3D" id="1.25.10.10">
    <property type="entry name" value="Leucine-rich Repeat Variant"/>
    <property type="match status" value="1"/>
</dbReference>
<dbReference type="AlphaFoldDB" id="A0A1I7WKD1"/>
<evidence type="ECO:0000256" key="3">
    <source>
        <dbReference type="ARBA" id="ARBA00022927"/>
    </source>
</evidence>
<feature type="region of interest" description="Disordered" evidence="4">
    <location>
        <begin position="1"/>
        <end position="23"/>
    </location>
</feature>
<reference evidence="7" key="1">
    <citation type="submission" date="2016-11" db="UniProtKB">
        <authorList>
            <consortium name="WormBaseParasite"/>
        </authorList>
    </citation>
    <scope>IDENTIFICATION</scope>
</reference>
<proteinExistence type="inferred from homology"/>